<protein>
    <submittedName>
        <fullName evidence="2">Uncharacterized protein</fullName>
    </submittedName>
</protein>
<dbReference type="Proteomes" id="UP000258581">
    <property type="component" value="Segment"/>
</dbReference>
<sequence>MFAIFETTLGLAQTINPQLARRTPSRPSTHVREETRREVCEEEEETGPSQEVQLTAAFLIGRLSRK</sequence>
<evidence type="ECO:0000313" key="3">
    <source>
        <dbReference type="Proteomes" id="UP000258581"/>
    </source>
</evidence>
<feature type="compositionally biased region" description="Basic and acidic residues" evidence="1">
    <location>
        <begin position="30"/>
        <end position="39"/>
    </location>
</feature>
<name>A0A345BLV1_9CAUD</name>
<dbReference type="EMBL" id="MH426724">
    <property type="protein sequence ID" value="AXF51422.1"/>
    <property type="molecule type" value="Genomic_DNA"/>
</dbReference>
<proteinExistence type="predicted"/>
<keyword evidence="3" id="KW-1185">Reference proteome</keyword>
<evidence type="ECO:0000313" key="2">
    <source>
        <dbReference type="EMBL" id="AXF51422.1"/>
    </source>
</evidence>
<evidence type="ECO:0000256" key="1">
    <source>
        <dbReference type="SAM" id="MobiDB-lite"/>
    </source>
</evidence>
<organism evidence="2 3">
    <name type="scientific">Erwinia phage Wellington</name>
    <dbReference type="NCBI Taxonomy" id="2267653"/>
    <lineage>
        <taxon>Viruses</taxon>
        <taxon>Duplodnaviria</taxon>
        <taxon>Heunggongvirae</taxon>
        <taxon>Uroviricota</taxon>
        <taxon>Caudoviricetes</taxon>
        <taxon>Chimalliviridae</taxon>
        <taxon>Wellingtonvirus</taxon>
        <taxon>Wellingtonvirus wellington</taxon>
    </lineage>
</organism>
<feature type="region of interest" description="Disordered" evidence="1">
    <location>
        <begin position="18"/>
        <end position="49"/>
    </location>
</feature>
<reference evidence="3" key="1">
    <citation type="submission" date="2018-06" db="EMBL/GenBank/DDBJ databases">
        <authorList>
            <person name="Sharma R."/>
            <person name="James B."/>
            <person name="Berg J.A."/>
            <person name="Breakwell D.P."/>
            <person name="Hope S."/>
            <person name="Grose J.H."/>
        </authorList>
    </citation>
    <scope>NUCLEOTIDE SEQUENCE [LARGE SCALE GENOMIC DNA]</scope>
</reference>
<accession>A0A345BLV1</accession>
<gene>
    <name evidence="2" type="ORF">WELLINGTON_56</name>
</gene>